<dbReference type="Pfam" id="PF00356">
    <property type="entry name" value="LacI"/>
    <property type="match status" value="1"/>
</dbReference>
<keyword evidence="1" id="KW-0805">Transcription regulation</keyword>
<dbReference type="PROSITE" id="PS50932">
    <property type="entry name" value="HTH_LACI_2"/>
    <property type="match status" value="1"/>
</dbReference>
<accession>A0A6N0JK25</accession>
<name>A0A6N0JK25_ACHDE</name>
<sequence length="349" mass="37396">MSAAKTTPASRPARITVHDVARVAGVAIGTVSRVVNQAPSVTDEIRVRVLAAIDELGWTPSAAAQNMRGVATRMVGFVFSDMRNPLYSAMAKGAEDVLANAGYMLVVASSDGLESRETQLLDLFSRRRAEGLLFSIEEESSRDVAAAISSAPFPTVMIERELALPVGAVGADHYTGTRRAVEYLLGLGHRRIAMISGGRRNRVGRDRSRGYLDALAHAGVEPDPALLRLDSFEADYGYRETQWLLAQASPPTAIVALGSHLLSGVLSALRMKGIEVPGQMSLIASNDSELAQLATPAITVIRYDSYQLGREAALLLLRRLEGKVAFGAEARVEIPTEFVLRESCAAPPA</sequence>
<dbReference type="CDD" id="cd01392">
    <property type="entry name" value="HTH_LacI"/>
    <property type="match status" value="1"/>
</dbReference>
<dbReference type="EMBL" id="CP054569">
    <property type="protein sequence ID" value="QKQ47403.1"/>
    <property type="molecule type" value="Genomic_DNA"/>
</dbReference>
<dbReference type="Pfam" id="PF13377">
    <property type="entry name" value="Peripla_BP_3"/>
    <property type="match status" value="1"/>
</dbReference>
<dbReference type="GO" id="GO:0000976">
    <property type="term" value="F:transcription cis-regulatory region binding"/>
    <property type="evidence" value="ECO:0007669"/>
    <property type="project" value="TreeGrafter"/>
</dbReference>
<dbReference type="GO" id="GO:0003700">
    <property type="term" value="F:DNA-binding transcription factor activity"/>
    <property type="evidence" value="ECO:0007669"/>
    <property type="project" value="TreeGrafter"/>
</dbReference>
<evidence type="ECO:0000259" key="4">
    <source>
        <dbReference type="PROSITE" id="PS50932"/>
    </source>
</evidence>
<dbReference type="InterPro" id="IPR010982">
    <property type="entry name" value="Lambda_DNA-bd_dom_sf"/>
</dbReference>
<evidence type="ECO:0000313" key="6">
    <source>
        <dbReference type="Proteomes" id="UP000509782"/>
    </source>
</evidence>
<dbReference type="SUPFAM" id="SSF47413">
    <property type="entry name" value="lambda repressor-like DNA-binding domains"/>
    <property type="match status" value="1"/>
</dbReference>
<dbReference type="Proteomes" id="UP000509782">
    <property type="component" value="Chromosome"/>
</dbReference>
<keyword evidence="2" id="KW-0238">DNA-binding</keyword>
<dbReference type="AlphaFoldDB" id="A0A6N0JK25"/>
<feature type="domain" description="HTH lacI-type" evidence="4">
    <location>
        <begin position="15"/>
        <end position="69"/>
    </location>
</feature>
<dbReference type="PRINTS" id="PR00036">
    <property type="entry name" value="HTHLACI"/>
</dbReference>
<proteinExistence type="predicted"/>
<dbReference type="PANTHER" id="PTHR30146">
    <property type="entry name" value="LACI-RELATED TRANSCRIPTIONAL REPRESSOR"/>
    <property type="match status" value="1"/>
</dbReference>
<dbReference type="SUPFAM" id="SSF53822">
    <property type="entry name" value="Periplasmic binding protein-like I"/>
    <property type="match status" value="1"/>
</dbReference>
<dbReference type="InterPro" id="IPR028082">
    <property type="entry name" value="Peripla_BP_I"/>
</dbReference>
<organism evidence="5 6">
    <name type="scientific">Achromobacter denitrificans</name>
    <name type="common">Alcaligenes denitrificans</name>
    <dbReference type="NCBI Taxonomy" id="32002"/>
    <lineage>
        <taxon>Bacteria</taxon>
        <taxon>Pseudomonadati</taxon>
        <taxon>Pseudomonadota</taxon>
        <taxon>Betaproteobacteria</taxon>
        <taxon>Burkholderiales</taxon>
        <taxon>Alcaligenaceae</taxon>
        <taxon>Achromobacter</taxon>
    </lineage>
</organism>
<dbReference type="PANTHER" id="PTHR30146:SF138">
    <property type="entry name" value="TRANSCRIPTIONAL REGULATORY PROTEIN"/>
    <property type="match status" value="1"/>
</dbReference>
<reference evidence="5 6" key="1">
    <citation type="submission" date="2020-05" db="EMBL/GenBank/DDBJ databases">
        <title>FDA dAtabase for Regulatory Grade micrObial Sequences (FDA-ARGOS): Supporting development and validation of Infectious Disease Dx tests.</title>
        <authorList>
            <person name="Sproer C."/>
            <person name="Gronow S."/>
            <person name="Severitt S."/>
            <person name="Schroder I."/>
            <person name="Tallon L."/>
            <person name="Sadzewicz L."/>
            <person name="Zhao X."/>
            <person name="Vavikolanu K."/>
            <person name="Mehta A."/>
            <person name="Aluvathingal J."/>
            <person name="Nadendla S."/>
            <person name="Myers T."/>
            <person name="Yan Y."/>
            <person name="Sichtig H."/>
        </authorList>
    </citation>
    <scope>NUCLEOTIDE SEQUENCE [LARGE SCALE GENOMIC DNA]</scope>
    <source>
        <strain evidence="5 6">FDAARGOS_787</strain>
    </source>
</reference>
<dbReference type="SMART" id="SM00354">
    <property type="entry name" value="HTH_LACI"/>
    <property type="match status" value="1"/>
</dbReference>
<dbReference type="CDD" id="cd06281">
    <property type="entry name" value="PBP1_LacI-like"/>
    <property type="match status" value="1"/>
</dbReference>
<evidence type="ECO:0000313" key="5">
    <source>
        <dbReference type="EMBL" id="QKQ47403.1"/>
    </source>
</evidence>
<evidence type="ECO:0000256" key="2">
    <source>
        <dbReference type="ARBA" id="ARBA00023125"/>
    </source>
</evidence>
<dbReference type="RefSeq" id="WP_088148883.1">
    <property type="nucleotide sequence ID" value="NZ_CP054569.1"/>
</dbReference>
<keyword evidence="3" id="KW-0804">Transcription</keyword>
<protein>
    <submittedName>
        <fullName evidence="5">Substrate-binding domain-containing protein</fullName>
    </submittedName>
</protein>
<gene>
    <name evidence="5" type="ORF">FOC81_12140</name>
</gene>
<dbReference type="Gene3D" id="3.40.50.2300">
    <property type="match status" value="2"/>
</dbReference>
<dbReference type="Gene3D" id="1.10.260.40">
    <property type="entry name" value="lambda repressor-like DNA-binding domains"/>
    <property type="match status" value="1"/>
</dbReference>
<evidence type="ECO:0000256" key="1">
    <source>
        <dbReference type="ARBA" id="ARBA00023015"/>
    </source>
</evidence>
<evidence type="ECO:0000256" key="3">
    <source>
        <dbReference type="ARBA" id="ARBA00023163"/>
    </source>
</evidence>
<dbReference type="InterPro" id="IPR000843">
    <property type="entry name" value="HTH_LacI"/>
</dbReference>
<dbReference type="InterPro" id="IPR046335">
    <property type="entry name" value="LacI/GalR-like_sensor"/>
</dbReference>